<evidence type="ECO:0000259" key="4">
    <source>
        <dbReference type="Pfam" id="PF24508"/>
    </source>
</evidence>
<proteinExistence type="inferred from homology"/>
<name>A0ABQ9YI69_9EUKA</name>
<feature type="chain" id="PRO_5045437057" description="TXNDC16 N-terminal domain-containing protein" evidence="3">
    <location>
        <begin position="20"/>
        <end position="514"/>
    </location>
</feature>
<feature type="domain" description="TXNDC16 N-terminal" evidence="4">
    <location>
        <begin position="24"/>
        <end position="100"/>
    </location>
</feature>
<feature type="signal peptide" evidence="3">
    <location>
        <begin position="1"/>
        <end position="19"/>
    </location>
</feature>
<dbReference type="Pfam" id="PF24508">
    <property type="entry name" value="TXNDC16_N"/>
    <property type="match status" value="1"/>
</dbReference>
<dbReference type="CDD" id="cd02961">
    <property type="entry name" value="PDI_a_family"/>
    <property type="match status" value="1"/>
</dbReference>
<keyword evidence="6" id="KW-1185">Reference proteome</keyword>
<gene>
    <name evidence="5" type="ORF">BLNAU_1499</name>
</gene>
<reference evidence="5 6" key="1">
    <citation type="journal article" date="2022" name="bioRxiv">
        <title>Genomics of Preaxostyla Flagellates Illuminates Evolutionary Transitions and the Path Towards Mitochondrial Loss.</title>
        <authorList>
            <person name="Novak L.V.F."/>
            <person name="Treitli S.C."/>
            <person name="Pyrih J."/>
            <person name="Halakuc P."/>
            <person name="Pipaliya S.V."/>
            <person name="Vacek V."/>
            <person name="Brzon O."/>
            <person name="Soukal P."/>
            <person name="Eme L."/>
            <person name="Dacks J.B."/>
            <person name="Karnkowska A."/>
            <person name="Elias M."/>
            <person name="Hampl V."/>
        </authorList>
    </citation>
    <scope>NUCLEOTIDE SEQUENCE [LARGE SCALE GENOMIC DNA]</scope>
    <source>
        <strain evidence="5">NAU3</strain>
        <tissue evidence="5">Gut</tissue>
    </source>
</reference>
<dbReference type="PANTHER" id="PTHR18929:SF246">
    <property type="entry name" value="PROTEIN DISULFIDE ISOMERASE-LIKE 1-4"/>
    <property type="match status" value="1"/>
</dbReference>
<feature type="compositionally biased region" description="Basic and acidic residues" evidence="2">
    <location>
        <begin position="478"/>
        <end position="490"/>
    </location>
</feature>
<evidence type="ECO:0000256" key="1">
    <source>
        <dbReference type="ARBA" id="ARBA00006347"/>
    </source>
</evidence>
<organism evidence="5 6">
    <name type="scientific">Blattamonas nauphoetae</name>
    <dbReference type="NCBI Taxonomy" id="2049346"/>
    <lineage>
        <taxon>Eukaryota</taxon>
        <taxon>Metamonada</taxon>
        <taxon>Preaxostyla</taxon>
        <taxon>Oxymonadida</taxon>
        <taxon>Blattamonas</taxon>
    </lineage>
</organism>
<dbReference type="SUPFAM" id="SSF52833">
    <property type="entry name" value="Thioredoxin-like"/>
    <property type="match status" value="3"/>
</dbReference>
<keyword evidence="5" id="KW-0413">Isomerase</keyword>
<feature type="region of interest" description="Disordered" evidence="2">
    <location>
        <begin position="478"/>
        <end position="514"/>
    </location>
</feature>
<dbReference type="InterPro" id="IPR036249">
    <property type="entry name" value="Thioredoxin-like_sf"/>
</dbReference>
<evidence type="ECO:0000256" key="2">
    <source>
        <dbReference type="SAM" id="MobiDB-lite"/>
    </source>
</evidence>
<evidence type="ECO:0000313" key="6">
    <source>
        <dbReference type="Proteomes" id="UP001281761"/>
    </source>
</evidence>
<evidence type="ECO:0000313" key="5">
    <source>
        <dbReference type="EMBL" id="KAK2963457.1"/>
    </source>
</evidence>
<comment type="caution">
    <text evidence="5">The sequence shown here is derived from an EMBL/GenBank/DDBJ whole genome shotgun (WGS) entry which is preliminary data.</text>
</comment>
<evidence type="ECO:0000256" key="3">
    <source>
        <dbReference type="SAM" id="SignalP"/>
    </source>
</evidence>
<protein>
    <recommendedName>
        <fullName evidence="4">TXNDC16 N-terminal domain-containing protein</fullName>
    </recommendedName>
</protein>
<dbReference type="EMBL" id="JARBJD010000006">
    <property type="protein sequence ID" value="KAK2963457.1"/>
    <property type="molecule type" value="Genomic_DNA"/>
</dbReference>
<dbReference type="PANTHER" id="PTHR18929">
    <property type="entry name" value="PROTEIN DISULFIDE ISOMERASE"/>
    <property type="match status" value="1"/>
</dbReference>
<dbReference type="Proteomes" id="UP001281761">
    <property type="component" value="Unassembled WGS sequence"/>
</dbReference>
<dbReference type="Pfam" id="PF13848">
    <property type="entry name" value="Thioredoxin_6"/>
    <property type="match status" value="1"/>
</dbReference>
<dbReference type="GO" id="GO:0016853">
    <property type="term" value="F:isomerase activity"/>
    <property type="evidence" value="ECO:0007669"/>
    <property type="project" value="UniProtKB-KW"/>
</dbReference>
<accession>A0ABQ9YI69</accession>
<dbReference type="Gene3D" id="3.40.30.10">
    <property type="entry name" value="Glutaredoxin"/>
    <property type="match status" value="3"/>
</dbReference>
<comment type="similarity">
    <text evidence="1">Belongs to the protein disulfide isomerase family.</text>
</comment>
<feature type="compositionally biased region" description="Basic and acidic residues" evidence="2">
    <location>
        <begin position="497"/>
        <end position="514"/>
    </location>
</feature>
<dbReference type="InterPro" id="IPR057639">
    <property type="entry name" value="TXNDC16_N"/>
</dbReference>
<keyword evidence="3" id="KW-0732">Signal</keyword>
<sequence>MTLFSTLTLFVSILQIVEAKPPKLMRTTPQNHGTIIDSYPSLIYYHRANDSETDNFFSEYRKAIKDMGPYGVVVAEANCTKTPELCKSRKIKRTPKLYFYPRGSAKLYDGAHAAEDIVAFVDDQTKKSLKVFREYEDVEELFPEYEEITLGYFEDRKCIEYKTYESVTGSPHDNHMFAAVVNPNVKKTKVEHIHIKDKFVEKYRDIWDWGKLTTWCSDAHSSFFLEFGKDNAANYFDSRNPVGIIWYDGKKEDYDAIKEIAKQLGMEYRHKIRIGLVDSPHFDHVAKVRGAAEEDLPQFHLIAPYESFHPNASAIYRLNNIEGNLSLSQIREFIQKQANDELPVILRSAEKPEEEYVEGIKQLTGNTFNTTILDFNKSSVILYSLPWGIHTKKYRGWLEDIVRDLKEKEILDVEVCELDLSTNDFPPYFFIEGFPAVAVVKKKDKRELYRVDSQTEEHMRVSLNELLGIDLPFDEDKMKDHEERRREKERKDKKKGKSPDDREERKKKYMYDDA</sequence>